<accession>A0A3E4F7U9</accession>
<evidence type="ECO:0000256" key="1">
    <source>
        <dbReference type="ARBA" id="ARBA00022676"/>
    </source>
</evidence>
<evidence type="ECO:0000313" key="7">
    <source>
        <dbReference type="Proteomes" id="UP000285666"/>
    </source>
</evidence>
<protein>
    <submittedName>
        <fullName evidence="4">Glycosyltransferase</fullName>
    </submittedName>
</protein>
<dbReference type="Proteomes" id="UP000285666">
    <property type="component" value="Unassembled WGS sequence"/>
</dbReference>
<dbReference type="EMBL" id="QSOI01000005">
    <property type="protein sequence ID" value="RGI85026.1"/>
    <property type="molecule type" value="Genomic_DNA"/>
</dbReference>
<evidence type="ECO:0000313" key="5">
    <source>
        <dbReference type="EMBL" id="RHF79155.1"/>
    </source>
</evidence>
<dbReference type="EMBL" id="QRHN01000007">
    <property type="protein sequence ID" value="RHF79155.1"/>
    <property type="molecule type" value="Genomic_DNA"/>
</dbReference>
<gene>
    <name evidence="5" type="ORF">DW658_07080</name>
    <name evidence="4" type="ORF">DXD84_06105</name>
</gene>
<dbReference type="CDD" id="cd00761">
    <property type="entry name" value="Glyco_tranf_GTA_type"/>
    <property type="match status" value="1"/>
</dbReference>
<dbReference type="InterPro" id="IPR029044">
    <property type="entry name" value="Nucleotide-diphossugar_trans"/>
</dbReference>
<dbReference type="PANTHER" id="PTHR22916">
    <property type="entry name" value="GLYCOSYLTRANSFERASE"/>
    <property type="match status" value="1"/>
</dbReference>
<evidence type="ECO:0000313" key="4">
    <source>
        <dbReference type="EMBL" id="RGI85026.1"/>
    </source>
</evidence>
<dbReference type="Proteomes" id="UP000260664">
    <property type="component" value="Unassembled WGS sequence"/>
</dbReference>
<dbReference type="GO" id="GO:0016757">
    <property type="term" value="F:glycosyltransferase activity"/>
    <property type="evidence" value="ECO:0007669"/>
    <property type="project" value="UniProtKB-KW"/>
</dbReference>
<dbReference type="Gene3D" id="3.90.550.10">
    <property type="entry name" value="Spore Coat Polysaccharide Biosynthesis Protein SpsA, Chain A"/>
    <property type="match status" value="1"/>
</dbReference>
<keyword evidence="2 4" id="KW-0808">Transferase</keyword>
<sequence>MRLETCKVTVIVAVYNAARYLERCVNSICLQTYKNLEIILVNDGSTDNSGEICDDFAKNDKRVLVIHQSNKGVSAARNIGINRAHGEYMMFVDADDFLERRMVSLLIKHVEDNYLTICGYYIDIEKNEIESSKKMLYEQVNVSKVNKEKVVDVYKKGLLGSVWNKMYLTRIIRNSGLFFLDNLSLGEDALFNLKYITVSNCDFIILNEPLYHYVKRKNESLNQKYRSDFFEIQIKLFESIIDFGNNVRISKDDMNELNCLYFNALVVAIDNLYCNRKKMTSAEYNAKMNCLKNEKIYKRLIKGINGKDKVICFIRYQLIKSGAFVVDWKIREVIKRKLGVE</sequence>
<organism evidence="4 6">
    <name type="scientific">Dorea formicigenerans</name>
    <dbReference type="NCBI Taxonomy" id="39486"/>
    <lineage>
        <taxon>Bacteria</taxon>
        <taxon>Bacillati</taxon>
        <taxon>Bacillota</taxon>
        <taxon>Clostridia</taxon>
        <taxon>Lachnospirales</taxon>
        <taxon>Lachnospiraceae</taxon>
        <taxon>Dorea</taxon>
    </lineage>
</organism>
<keyword evidence="1" id="KW-0328">Glycosyltransferase</keyword>
<evidence type="ECO:0000259" key="3">
    <source>
        <dbReference type="Pfam" id="PF00535"/>
    </source>
</evidence>
<dbReference type="InterPro" id="IPR001173">
    <property type="entry name" value="Glyco_trans_2-like"/>
</dbReference>
<dbReference type="AlphaFoldDB" id="A0A3E4F7U9"/>
<name>A0A3E4F7U9_9FIRM</name>
<evidence type="ECO:0000313" key="6">
    <source>
        <dbReference type="Proteomes" id="UP000260664"/>
    </source>
</evidence>
<reference evidence="6 7" key="1">
    <citation type="submission" date="2018-08" db="EMBL/GenBank/DDBJ databases">
        <title>A genome reference for cultivated species of the human gut microbiota.</title>
        <authorList>
            <person name="Zou Y."/>
            <person name="Xue W."/>
            <person name="Luo G."/>
        </authorList>
    </citation>
    <scope>NUCLEOTIDE SEQUENCE [LARGE SCALE GENOMIC DNA]</scope>
    <source>
        <strain evidence="5 7">AM23-7AC</strain>
        <strain evidence="4 6">TM09-19AC</strain>
    </source>
</reference>
<dbReference type="SUPFAM" id="SSF53448">
    <property type="entry name" value="Nucleotide-diphospho-sugar transferases"/>
    <property type="match status" value="1"/>
</dbReference>
<feature type="domain" description="Glycosyltransferase 2-like" evidence="3">
    <location>
        <begin position="9"/>
        <end position="134"/>
    </location>
</feature>
<comment type="caution">
    <text evidence="4">The sequence shown here is derived from an EMBL/GenBank/DDBJ whole genome shotgun (WGS) entry which is preliminary data.</text>
</comment>
<dbReference type="PANTHER" id="PTHR22916:SF51">
    <property type="entry name" value="GLYCOSYLTRANSFERASE EPSH-RELATED"/>
    <property type="match status" value="1"/>
</dbReference>
<evidence type="ECO:0000256" key="2">
    <source>
        <dbReference type="ARBA" id="ARBA00022679"/>
    </source>
</evidence>
<proteinExistence type="predicted"/>
<dbReference type="Pfam" id="PF00535">
    <property type="entry name" value="Glycos_transf_2"/>
    <property type="match status" value="1"/>
</dbReference>